<organism evidence="1 2">
    <name type="scientific">Allokutzneria oryzae</name>
    <dbReference type="NCBI Taxonomy" id="1378989"/>
    <lineage>
        <taxon>Bacteria</taxon>
        <taxon>Bacillati</taxon>
        <taxon>Actinomycetota</taxon>
        <taxon>Actinomycetes</taxon>
        <taxon>Pseudonocardiales</taxon>
        <taxon>Pseudonocardiaceae</taxon>
        <taxon>Allokutzneria</taxon>
    </lineage>
</organism>
<dbReference type="EMBL" id="JBHLZU010000003">
    <property type="protein sequence ID" value="MFB9903158.1"/>
    <property type="molecule type" value="Genomic_DNA"/>
</dbReference>
<comment type="caution">
    <text evidence="1">The sequence shown here is derived from an EMBL/GenBank/DDBJ whole genome shotgun (WGS) entry which is preliminary data.</text>
</comment>
<dbReference type="Proteomes" id="UP001589693">
    <property type="component" value="Unassembled WGS sequence"/>
</dbReference>
<evidence type="ECO:0000313" key="1">
    <source>
        <dbReference type="EMBL" id="MFB9903158.1"/>
    </source>
</evidence>
<dbReference type="Pfam" id="PF14119">
    <property type="entry name" value="DUF4288"/>
    <property type="match status" value="1"/>
</dbReference>
<accession>A0ABV5ZQK5</accession>
<protein>
    <submittedName>
        <fullName evidence="1">DUF4288 domain-containing protein</fullName>
    </submittedName>
</protein>
<gene>
    <name evidence="1" type="ORF">ACFFQA_04330</name>
</gene>
<dbReference type="RefSeq" id="WP_377850293.1">
    <property type="nucleotide sequence ID" value="NZ_JBHLZU010000003.1"/>
</dbReference>
<sequence length="121" mass="13775">MPWFSASARYAVIVECDGLDLIARSVWVFSQPDTGERMWADAHEKALRIAREQEDVYRNVNGRRVHWKLVDVQTLDLLGETVTDGREVYSELGDPTTAQLREWDSRTAFDPDGTVPHQTGV</sequence>
<keyword evidence="2" id="KW-1185">Reference proteome</keyword>
<proteinExistence type="predicted"/>
<dbReference type="InterPro" id="IPR025630">
    <property type="entry name" value="DUF4288"/>
</dbReference>
<name>A0ABV5ZQK5_9PSEU</name>
<reference evidence="1 2" key="1">
    <citation type="submission" date="2024-09" db="EMBL/GenBank/DDBJ databases">
        <authorList>
            <person name="Sun Q."/>
            <person name="Mori K."/>
        </authorList>
    </citation>
    <scope>NUCLEOTIDE SEQUENCE [LARGE SCALE GENOMIC DNA]</scope>
    <source>
        <strain evidence="1 2">TBRC 7907</strain>
    </source>
</reference>
<evidence type="ECO:0000313" key="2">
    <source>
        <dbReference type="Proteomes" id="UP001589693"/>
    </source>
</evidence>